<sequence>MLYFSLKQKGGARVLIGVLVNSAAIIIGGFLGAILRNITEEMKDTVTKGIGLGVLVLGVQMAIKTQSFTLMIISLCIGAMIGEWVDIENRMNRLGLFLEKRFARSDSNFAEGFVTASLIFVIGSMGIIGSIESGVSGNHATLYTKAVMDGFLSIMLTASLGVGVLFSAIPIFLYQGTIVLAASVLVRLIPPELMTELMGEISAIGGIMILGIGVNILKLSYIRVSNFLPGIVVMILLMCVQYVYF</sequence>
<proteinExistence type="predicted"/>
<keyword evidence="3" id="KW-1185">Reference proteome</keyword>
<reference evidence="2 3" key="1">
    <citation type="submission" date="2016-06" db="EMBL/GenBank/DDBJ databases">
        <title>Four novel species of enterococci isolated from chicken manure.</title>
        <authorList>
            <person name="Van Tyne D."/>
        </authorList>
    </citation>
    <scope>NUCLEOTIDE SEQUENCE [LARGE SCALE GENOMIC DNA]</scope>
    <source>
        <strain evidence="2 3">CU12B</strain>
    </source>
</reference>
<feature type="transmembrane region" description="Helical" evidence="1">
    <location>
        <begin position="201"/>
        <end position="217"/>
    </location>
</feature>
<evidence type="ECO:0000313" key="2">
    <source>
        <dbReference type="EMBL" id="KAF1304171.1"/>
    </source>
</evidence>
<name>A0ABQ6Z016_9ENTE</name>
<dbReference type="EMBL" id="MAEL01000035">
    <property type="protein sequence ID" value="KAF1304171.1"/>
    <property type="molecule type" value="Genomic_DNA"/>
</dbReference>
<accession>A0ABQ6Z016</accession>
<protein>
    <recommendedName>
        <fullName evidence="4">DUF554 domain-containing protein</fullName>
    </recommendedName>
</protein>
<evidence type="ECO:0008006" key="4">
    <source>
        <dbReference type="Google" id="ProtNLM"/>
    </source>
</evidence>
<dbReference type="PANTHER" id="PTHR36111:SF2">
    <property type="entry name" value="INNER MEMBRANE PROTEIN"/>
    <property type="match status" value="1"/>
</dbReference>
<dbReference type="Proteomes" id="UP000782705">
    <property type="component" value="Unassembled WGS sequence"/>
</dbReference>
<dbReference type="InterPro" id="IPR007563">
    <property type="entry name" value="DUF554"/>
</dbReference>
<evidence type="ECO:0000256" key="1">
    <source>
        <dbReference type="SAM" id="Phobius"/>
    </source>
</evidence>
<keyword evidence="1" id="KW-0812">Transmembrane</keyword>
<gene>
    <name evidence="2" type="ORF">BAU17_04555</name>
</gene>
<organism evidence="2 3">
    <name type="scientific">Candidatus Enterococcus willemsii</name>
    <dbReference type="NCBI Taxonomy" id="1857215"/>
    <lineage>
        <taxon>Bacteria</taxon>
        <taxon>Bacillati</taxon>
        <taxon>Bacillota</taxon>
        <taxon>Bacilli</taxon>
        <taxon>Lactobacillales</taxon>
        <taxon>Enterococcaceae</taxon>
        <taxon>Enterococcus</taxon>
    </lineage>
</organism>
<dbReference type="PANTHER" id="PTHR36111">
    <property type="entry name" value="INNER MEMBRANE PROTEIN-RELATED"/>
    <property type="match status" value="1"/>
</dbReference>
<comment type="caution">
    <text evidence="2">The sequence shown here is derived from an EMBL/GenBank/DDBJ whole genome shotgun (WGS) entry which is preliminary data.</text>
</comment>
<feature type="transmembrane region" description="Helical" evidence="1">
    <location>
        <begin position="143"/>
        <end position="166"/>
    </location>
</feature>
<keyword evidence="1" id="KW-1133">Transmembrane helix</keyword>
<feature type="transmembrane region" description="Helical" evidence="1">
    <location>
        <begin position="224"/>
        <end position="244"/>
    </location>
</feature>
<dbReference type="RefSeq" id="WP_161902043.1">
    <property type="nucleotide sequence ID" value="NZ_MAEL01000035.1"/>
</dbReference>
<dbReference type="Pfam" id="PF04474">
    <property type="entry name" value="DUF554"/>
    <property type="match status" value="1"/>
</dbReference>
<keyword evidence="1" id="KW-0472">Membrane</keyword>
<evidence type="ECO:0000313" key="3">
    <source>
        <dbReference type="Proteomes" id="UP000782705"/>
    </source>
</evidence>
<feature type="transmembrane region" description="Helical" evidence="1">
    <location>
        <begin position="69"/>
        <end position="87"/>
    </location>
</feature>
<feature type="transmembrane region" description="Helical" evidence="1">
    <location>
        <begin position="108"/>
        <end position="131"/>
    </location>
</feature>
<feature type="transmembrane region" description="Helical" evidence="1">
    <location>
        <begin position="12"/>
        <end position="34"/>
    </location>
</feature>